<keyword evidence="2" id="KW-1185">Reference proteome</keyword>
<gene>
    <name evidence="1" type="ORF">E2C01_049391</name>
</gene>
<dbReference type="AlphaFoldDB" id="A0A5B7GD12"/>
<reference evidence="1 2" key="1">
    <citation type="submission" date="2019-05" db="EMBL/GenBank/DDBJ databases">
        <title>Another draft genome of Portunus trituberculatus and its Hox gene families provides insights of decapod evolution.</title>
        <authorList>
            <person name="Jeong J.-H."/>
            <person name="Song I."/>
            <person name="Kim S."/>
            <person name="Choi T."/>
            <person name="Kim D."/>
            <person name="Ryu S."/>
            <person name="Kim W."/>
        </authorList>
    </citation>
    <scope>NUCLEOTIDE SEQUENCE [LARGE SCALE GENOMIC DNA]</scope>
    <source>
        <tissue evidence="1">Muscle</tissue>
    </source>
</reference>
<accession>A0A5B7GD12</accession>
<protein>
    <submittedName>
        <fullName evidence="1">Uncharacterized protein</fullName>
    </submittedName>
</protein>
<dbReference type="Proteomes" id="UP000324222">
    <property type="component" value="Unassembled WGS sequence"/>
</dbReference>
<sequence length="157" mass="17058">MEHCGGHMVMAKKSAMGFAGVGGVTTPHTPRLIAVAQPWITLDSRLKEPSKPTDASWTQMQGSPAVLPSHQASEAVDHTPLFLIAAYRFLQSHTTFSHFPFNTQIFMKGRGALPWSRLQNVKGELKAPLPKRVLQGRITYTLPFASDAVCVSSCGKG</sequence>
<organism evidence="1 2">
    <name type="scientific">Portunus trituberculatus</name>
    <name type="common">Swimming crab</name>
    <name type="synonym">Neptunus trituberculatus</name>
    <dbReference type="NCBI Taxonomy" id="210409"/>
    <lineage>
        <taxon>Eukaryota</taxon>
        <taxon>Metazoa</taxon>
        <taxon>Ecdysozoa</taxon>
        <taxon>Arthropoda</taxon>
        <taxon>Crustacea</taxon>
        <taxon>Multicrustacea</taxon>
        <taxon>Malacostraca</taxon>
        <taxon>Eumalacostraca</taxon>
        <taxon>Eucarida</taxon>
        <taxon>Decapoda</taxon>
        <taxon>Pleocyemata</taxon>
        <taxon>Brachyura</taxon>
        <taxon>Eubrachyura</taxon>
        <taxon>Portunoidea</taxon>
        <taxon>Portunidae</taxon>
        <taxon>Portuninae</taxon>
        <taxon>Portunus</taxon>
    </lineage>
</organism>
<comment type="caution">
    <text evidence="1">The sequence shown here is derived from an EMBL/GenBank/DDBJ whole genome shotgun (WGS) entry which is preliminary data.</text>
</comment>
<name>A0A5B7GD12_PORTR</name>
<dbReference type="EMBL" id="VSRR010013195">
    <property type="protein sequence ID" value="MPC55456.1"/>
    <property type="molecule type" value="Genomic_DNA"/>
</dbReference>
<proteinExistence type="predicted"/>
<evidence type="ECO:0000313" key="1">
    <source>
        <dbReference type="EMBL" id="MPC55456.1"/>
    </source>
</evidence>
<evidence type="ECO:0000313" key="2">
    <source>
        <dbReference type="Proteomes" id="UP000324222"/>
    </source>
</evidence>